<proteinExistence type="predicted"/>
<comment type="caution">
    <text evidence="1">The sequence shown here is derived from an EMBL/GenBank/DDBJ whole genome shotgun (WGS) entry which is preliminary data.</text>
</comment>
<reference evidence="1" key="1">
    <citation type="thesis" date="2020" institute="ProQuest LLC" country="789 East Eisenhower Parkway, Ann Arbor, MI, USA">
        <title>Comparative Genomics and Chromosome Evolution.</title>
        <authorList>
            <person name="Mudd A.B."/>
        </authorList>
    </citation>
    <scope>NUCLEOTIDE SEQUENCE</scope>
    <source>
        <strain evidence="1">HN-11 Male</strain>
        <tissue evidence="1">Kidney and liver</tissue>
    </source>
</reference>
<name>A0A8J6EEH1_ELECQ</name>
<protein>
    <submittedName>
        <fullName evidence="1">Uncharacterized protein</fullName>
    </submittedName>
</protein>
<keyword evidence="2" id="KW-1185">Reference proteome</keyword>
<evidence type="ECO:0000313" key="1">
    <source>
        <dbReference type="EMBL" id="KAG9467621.1"/>
    </source>
</evidence>
<dbReference type="Proteomes" id="UP000770717">
    <property type="component" value="Unassembled WGS sequence"/>
</dbReference>
<accession>A0A8J6EEH1</accession>
<dbReference type="OrthoDB" id="10254995at2759"/>
<dbReference type="EMBL" id="WNTK01001273">
    <property type="protein sequence ID" value="KAG9467621.1"/>
    <property type="molecule type" value="Genomic_DNA"/>
</dbReference>
<evidence type="ECO:0000313" key="2">
    <source>
        <dbReference type="Proteomes" id="UP000770717"/>
    </source>
</evidence>
<sequence length="79" mass="8487">MLQLSYMVTPFPSGINHSPGCILRGSTAETKLCRVFSLQDVDGNHLPRSCGARLISAIVVNKASWPRASCRRGGDVQSA</sequence>
<gene>
    <name evidence="1" type="ORF">GDO78_014603</name>
</gene>
<organism evidence="1 2">
    <name type="scientific">Eleutherodactylus coqui</name>
    <name type="common">Puerto Rican coqui</name>
    <dbReference type="NCBI Taxonomy" id="57060"/>
    <lineage>
        <taxon>Eukaryota</taxon>
        <taxon>Metazoa</taxon>
        <taxon>Chordata</taxon>
        <taxon>Craniata</taxon>
        <taxon>Vertebrata</taxon>
        <taxon>Euteleostomi</taxon>
        <taxon>Amphibia</taxon>
        <taxon>Batrachia</taxon>
        <taxon>Anura</taxon>
        <taxon>Neobatrachia</taxon>
        <taxon>Hyloidea</taxon>
        <taxon>Eleutherodactylidae</taxon>
        <taxon>Eleutherodactylinae</taxon>
        <taxon>Eleutherodactylus</taxon>
        <taxon>Eleutherodactylus</taxon>
    </lineage>
</organism>
<dbReference type="AlphaFoldDB" id="A0A8J6EEH1"/>